<dbReference type="EMBL" id="JBHUKY010000019">
    <property type="protein sequence ID" value="MFD2409813.1"/>
    <property type="molecule type" value="Genomic_DNA"/>
</dbReference>
<sequence>MLTVDSLIRKGYFPEELSPIFSTETLADTLNTIIPNISNFPDKPASATKHSIPRVKHLRRMLSIPNPLLQIKLCNTIEDNWNTIDGFLSNTKMTLTKPVILQDSKRAVSRLRHYSYIPVQQALDSTSVRYVLRTDISRFYPTIYTHSIPWALHTKEVAKINRKDALYGNLLDKRVRNSMDGQTLGIPVGPDTSLIIAEIIATSMDVKLRSRLGDIKGFRYMDDYYLYFSTKPEAEFALSTLHSIMKDFELELNPNKTFIEELPVSLEQKWVSELRNYNIRETVKGQHTDLIGYFSLAFDYSKKYPNDRVLKYALSRIKNIEIKNENWSLYESLILNSVIAEPSVISIAALIFYKQKDEGQIINTSLISDTITEIIMNSVKFNYDNEVAWSLWMSKLLNTEVKESAAIEISKSDDNVVALAALDLLNSNLIPRGLDNRKWKSIMKSSELYTDNWLLAYEANVKGWLPSASGRDYVSSDGFFGMLKANSVEFYRGVTPLIPAPLIAEETRDAEDTTDNVGNDTLDQDETIDY</sequence>
<keyword evidence="4" id="KW-1185">Reference proteome</keyword>
<accession>A0ABW5F402</accession>
<evidence type="ECO:0000256" key="1">
    <source>
        <dbReference type="SAM" id="MobiDB-lite"/>
    </source>
</evidence>
<evidence type="ECO:0000259" key="2">
    <source>
        <dbReference type="PROSITE" id="PS50878"/>
    </source>
</evidence>
<dbReference type="GO" id="GO:0003964">
    <property type="term" value="F:RNA-directed DNA polymerase activity"/>
    <property type="evidence" value="ECO:0007669"/>
    <property type="project" value="UniProtKB-KW"/>
</dbReference>
<evidence type="ECO:0000313" key="4">
    <source>
        <dbReference type="Proteomes" id="UP001597448"/>
    </source>
</evidence>
<dbReference type="RefSeq" id="WP_209987291.1">
    <property type="nucleotide sequence ID" value="NZ_JBHUKY010000019.1"/>
</dbReference>
<feature type="domain" description="Reverse transcriptase" evidence="2">
    <location>
        <begin position="1"/>
        <end position="275"/>
    </location>
</feature>
<evidence type="ECO:0000313" key="3">
    <source>
        <dbReference type="EMBL" id="MFD2409813.1"/>
    </source>
</evidence>
<keyword evidence="3" id="KW-0695">RNA-directed DNA polymerase</keyword>
<dbReference type="Pfam" id="PF00078">
    <property type="entry name" value="RVT_1"/>
    <property type="match status" value="1"/>
</dbReference>
<proteinExistence type="predicted"/>
<feature type="region of interest" description="Disordered" evidence="1">
    <location>
        <begin position="505"/>
        <end position="530"/>
    </location>
</feature>
<keyword evidence="3" id="KW-0808">Transferase</keyword>
<comment type="caution">
    <text evidence="3">The sequence shown here is derived from an EMBL/GenBank/DDBJ whole genome shotgun (WGS) entry which is preliminary data.</text>
</comment>
<protein>
    <submittedName>
        <fullName evidence="3">RNA-directed DNA polymerase</fullName>
    </submittedName>
</protein>
<gene>
    <name evidence="3" type="ORF">ACFSX3_08020</name>
</gene>
<dbReference type="PROSITE" id="PS50878">
    <property type="entry name" value="RT_POL"/>
    <property type="match status" value="1"/>
</dbReference>
<keyword evidence="3" id="KW-0548">Nucleotidyltransferase</keyword>
<dbReference type="InterPro" id="IPR000477">
    <property type="entry name" value="RT_dom"/>
</dbReference>
<organism evidence="3 4">
    <name type="scientific">Paenibacillus rhizoplanae</name>
    <dbReference type="NCBI Taxonomy" id="1917181"/>
    <lineage>
        <taxon>Bacteria</taxon>
        <taxon>Bacillati</taxon>
        <taxon>Bacillota</taxon>
        <taxon>Bacilli</taxon>
        <taxon>Bacillales</taxon>
        <taxon>Paenibacillaceae</taxon>
        <taxon>Paenibacillus</taxon>
    </lineage>
</organism>
<reference evidence="4" key="1">
    <citation type="journal article" date="2019" name="Int. J. Syst. Evol. Microbiol.">
        <title>The Global Catalogue of Microorganisms (GCM) 10K type strain sequencing project: providing services to taxonomists for standard genome sequencing and annotation.</title>
        <authorList>
            <consortium name="The Broad Institute Genomics Platform"/>
            <consortium name="The Broad Institute Genome Sequencing Center for Infectious Disease"/>
            <person name="Wu L."/>
            <person name="Ma J."/>
        </authorList>
    </citation>
    <scope>NUCLEOTIDE SEQUENCE [LARGE SCALE GENOMIC DNA]</scope>
    <source>
        <strain evidence="4">CCM 8725</strain>
    </source>
</reference>
<dbReference type="Proteomes" id="UP001597448">
    <property type="component" value="Unassembled WGS sequence"/>
</dbReference>
<name>A0ABW5F402_9BACL</name>
<dbReference type="CDD" id="cd01646">
    <property type="entry name" value="RT_Bac_retron_I"/>
    <property type="match status" value="1"/>
</dbReference>